<dbReference type="SUPFAM" id="SSF56784">
    <property type="entry name" value="HAD-like"/>
    <property type="match status" value="1"/>
</dbReference>
<dbReference type="InterPro" id="IPR036412">
    <property type="entry name" value="HAD-like_sf"/>
</dbReference>
<evidence type="ECO:0000313" key="1">
    <source>
        <dbReference type="EMBL" id="CAB4162537.1"/>
    </source>
</evidence>
<reference evidence="1" key="1">
    <citation type="submission" date="2020-04" db="EMBL/GenBank/DDBJ databases">
        <authorList>
            <person name="Chiriac C."/>
            <person name="Salcher M."/>
            <person name="Ghai R."/>
            <person name="Kavagutti S V."/>
        </authorList>
    </citation>
    <scope>NUCLEOTIDE SEQUENCE</scope>
</reference>
<dbReference type="Gene3D" id="3.40.50.1000">
    <property type="entry name" value="HAD superfamily/HAD-like"/>
    <property type="match status" value="1"/>
</dbReference>
<accession>A0A6J5NU84</accession>
<name>A0A6J5NU84_9CAUD</name>
<gene>
    <name evidence="1" type="ORF">UFOVP787_56</name>
</gene>
<proteinExistence type="predicted"/>
<dbReference type="InterPro" id="IPR023214">
    <property type="entry name" value="HAD_sf"/>
</dbReference>
<protein>
    <submittedName>
        <fullName evidence="1">Uncharacterized protein</fullName>
    </submittedName>
</protein>
<dbReference type="EMBL" id="LR796734">
    <property type="protein sequence ID" value="CAB4162537.1"/>
    <property type="molecule type" value="Genomic_DNA"/>
</dbReference>
<organism evidence="1">
    <name type="scientific">uncultured Caudovirales phage</name>
    <dbReference type="NCBI Taxonomy" id="2100421"/>
    <lineage>
        <taxon>Viruses</taxon>
        <taxon>Duplodnaviria</taxon>
        <taxon>Heunggongvirae</taxon>
        <taxon>Uroviricota</taxon>
        <taxon>Caudoviricetes</taxon>
        <taxon>Peduoviridae</taxon>
        <taxon>Maltschvirus</taxon>
        <taxon>Maltschvirus maltsch</taxon>
    </lineage>
</organism>
<sequence>MQLFLDCDGVLANFDKKAEEVMGMPSRKFEEEFGAKEFWKRIYSVPDFFFILEPMPDAYDLVGAVRHLNPIILTGKPSDNKGFDGTEQKLRWRDKCFPDLEMIVCPSRDKIKHAKPGDVIVDDWEKWRHLWIEGGGIWVMHTSAEDSIRQLKDLKII</sequence>